<protein>
    <submittedName>
        <fullName evidence="3">Uncharacterized protein</fullName>
    </submittedName>
</protein>
<evidence type="ECO:0000313" key="4">
    <source>
        <dbReference type="Proteomes" id="UP000596252"/>
    </source>
</evidence>
<dbReference type="Proteomes" id="UP000596252">
    <property type="component" value="Chromosome"/>
</dbReference>
<keyword evidence="4" id="KW-1185">Reference proteome</keyword>
<evidence type="ECO:0000256" key="1">
    <source>
        <dbReference type="SAM" id="MobiDB-lite"/>
    </source>
</evidence>
<proteinExistence type="predicted"/>
<gene>
    <name evidence="3" type="ORF">JQC75_18055</name>
</gene>
<keyword evidence="2" id="KW-0472">Membrane</keyword>
<keyword evidence="2" id="KW-1133">Transmembrane helix</keyword>
<evidence type="ECO:0000256" key="2">
    <source>
        <dbReference type="SAM" id="Phobius"/>
    </source>
</evidence>
<feature type="transmembrane region" description="Helical" evidence="2">
    <location>
        <begin position="129"/>
        <end position="150"/>
    </location>
</feature>
<keyword evidence="2" id="KW-0812">Transmembrane</keyword>
<feature type="compositionally biased region" description="Polar residues" evidence="1">
    <location>
        <begin position="237"/>
        <end position="247"/>
    </location>
</feature>
<feature type="transmembrane region" description="Helical" evidence="2">
    <location>
        <begin position="33"/>
        <end position="54"/>
    </location>
</feature>
<accession>A0ABX7G313</accession>
<organism evidence="3 4">
    <name type="scientific">Shewanella litorisediminis</name>
    <dbReference type="NCBI Taxonomy" id="1173586"/>
    <lineage>
        <taxon>Bacteria</taxon>
        <taxon>Pseudomonadati</taxon>
        <taxon>Pseudomonadota</taxon>
        <taxon>Gammaproteobacteria</taxon>
        <taxon>Alteromonadales</taxon>
        <taxon>Shewanellaceae</taxon>
        <taxon>Shewanella</taxon>
    </lineage>
</organism>
<feature type="transmembrane region" description="Helical" evidence="2">
    <location>
        <begin position="74"/>
        <end position="98"/>
    </location>
</feature>
<feature type="compositionally biased region" description="Basic and acidic residues" evidence="1">
    <location>
        <begin position="224"/>
        <end position="236"/>
    </location>
</feature>
<feature type="region of interest" description="Disordered" evidence="1">
    <location>
        <begin position="224"/>
        <end position="265"/>
    </location>
</feature>
<dbReference type="EMBL" id="CP069213">
    <property type="protein sequence ID" value="QRH01721.1"/>
    <property type="molecule type" value="Genomic_DNA"/>
</dbReference>
<reference evidence="3 4" key="1">
    <citation type="journal article" date="2012" name="Antonie Van Leeuwenhoek">
        <title>Shewanella litorisediminis sp. nov., a gammaproteobacterium isolated from a tidal flat sediment.</title>
        <authorList>
            <person name="Lee M.H."/>
            <person name="Yoon J.H."/>
        </authorList>
    </citation>
    <scope>NUCLEOTIDE SEQUENCE [LARGE SCALE GENOMIC DNA]</scope>
    <source>
        <strain evidence="3 4">SMK1-12</strain>
    </source>
</reference>
<sequence length="265" mass="29604">MNTGTTPRQIGNDREYFDEFIQDKRALQAYFKANPGVIFSVCYFACSLAGLVYMAVLHSRFDIPVLAYLELTDFLMAFIANPSIYIALAGFLAFIGLVTRISKRYPQWFMAVDNPLWYNSWRPFYSMRLYKVAAVFLVTPLFIYATVAAWQEANRLESGKALRYQLDLNYPLTVAGHALVRLESVALISVSSRFAFVLADNQSLPITVPVHNIAALKRLPALSERDDTPDVKEKSEAQVTLQDQAQSAEAVPSLPAAKSVTDAGQ</sequence>
<evidence type="ECO:0000313" key="3">
    <source>
        <dbReference type="EMBL" id="QRH01721.1"/>
    </source>
</evidence>
<dbReference type="RefSeq" id="WP_203325392.1">
    <property type="nucleotide sequence ID" value="NZ_CP069213.1"/>
</dbReference>
<name>A0ABX7G313_9GAMM</name>